<name>A0A0P7V6K0_SCLFO</name>
<reference evidence="2 3" key="1">
    <citation type="submission" date="2015-08" db="EMBL/GenBank/DDBJ databases">
        <title>The genome of the Asian arowana (Scleropages formosus).</title>
        <authorList>
            <person name="Tan M.H."/>
            <person name="Gan H.M."/>
            <person name="Croft L.J."/>
            <person name="Austin C.M."/>
        </authorList>
    </citation>
    <scope>NUCLEOTIDE SEQUENCE [LARGE SCALE GENOMIC DNA]</scope>
    <source>
        <strain evidence="2">Aro1</strain>
    </source>
</reference>
<organism evidence="2 3">
    <name type="scientific">Scleropages formosus</name>
    <name type="common">Asian bonytongue</name>
    <name type="synonym">Osteoglossum formosum</name>
    <dbReference type="NCBI Taxonomy" id="113540"/>
    <lineage>
        <taxon>Eukaryota</taxon>
        <taxon>Metazoa</taxon>
        <taxon>Chordata</taxon>
        <taxon>Craniata</taxon>
        <taxon>Vertebrata</taxon>
        <taxon>Euteleostomi</taxon>
        <taxon>Actinopterygii</taxon>
        <taxon>Neopterygii</taxon>
        <taxon>Teleostei</taxon>
        <taxon>Osteoglossocephala</taxon>
        <taxon>Osteoglossomorpha</taxon>
        <taxon>Osteoglossiformes</taxon>
        <taxon>Osteoglossidae</taxon>
        <taxon>Scleropages</taxon>
    </lineage>
</organism>
<accession>A0A0P7V6K0</accession>
<feature type="compositionally biased region" description="Basic residues" evidence="1">
    <location>
        <begin position="11"/>
        <end position="29"/>
    </location>
</feature>
<gene>
    <name evidence="2" type="ORF">Z043_102999</name>
</gene>
<feature type="region of interest" description="Disordered" evidence="1">
    <location>
        <begin position="1"/>
        <end position="70"/>
    </location>
</feature>
<evidence type="ECO:0000313" key="2">
    <source>
        <dbReference type="EMBL" id="KPP77568.1"/>
    </source>
</evidence>
<dbReference type="Proteomes" id="UP000034805">
    <property type="component" value="Unassembled WGS sequence"/>
</dbReference>
<feature type="compositionally biased region" description="Low complexity" evidence="1">
    <location>
        <begin position="48"/>
        <end position="62"/>
    </location>
</feature>
<evidence type="ECO:0000313" key="3">
    <source>
        <dbReference type="Proteomes" id="UP000034805"/>
    </source>
</evidence>
<dbReference type="EMBL" id="JARO02000736">
    <property type="protein sequence ID" value="KPP77568.1"/>
    <property type="molecule type" value="Genomic_DNA"/>
</dbReference>
<comment type="caution">
    <text evidence="2">The sequence shown here is derived from an EMBL/GenBank/DDBJ whole genome shotgun (WGS) entry which is preliminary data.</text>
</comment>
<evidence type="ECO:0000256" key="1">
    <source>
        <dbReference type="SAM" id="MobiDB-lite"/>
    </source>
</evidence>
<proteinExistence type="predicted"/>
<sequence>MGSRAHSTRVQLRRGIRARRTYTRTRTRSRSQTAPARAGEPAAWRAPSTPHSSSSSSRGSFSLVTAAACA</sequence>
<protein>
    <submittedName>
        <fullName evidence="2">Uncharacterized protein</fullName>
    </submittedName>
</protein>
<dbReference type="AlphaFoldDB" id="A0A0P7V6K0"/>